<dbReference type="CDD" id="cd09454">
    <property type="entry name" value="LIM1_ZASP_Cypher"/>
    <property type="match status" value="1"/>
</dbReference>
<dbReference type="InterPro" id="IPR031847">
    <property type="entry name" value="PDLI1-4/Zasp-like_mid"/>
</dbReference>
<dbReference type="GO" id="GO:0007507">
    <property type="term" value="P:heart development"/>
    <property type="evidence" value="ECO:0007669"/>
    <property type="project" value="TreeGrafter"/>
</dbReference>
<dbReference type="PANTHER" id="PTHR24214">
    <property type="entry name" value="PDZ AND LIM DOMAIN PROTEIN ZASP"/>
    <property type="match status" value="1"/>
</dbReference>
<dbReference type="PROSITE" id="PS50106">
    <property type="entry name" value="PDZ"/>
    <property type="match status" value="1"/>
</dbReference>
<gene>
    <name evidence="11" type="ORF">E1301_Tti001520</name>
</gene>
<evidence type="ECO:0000256" key="4">
    <source>
        <dbReference type="ARBA" id="ARBA00022737"/>
    </source>
</evidence>
<dbReference type="FunFam" id="2.30.42.10:FF:000019">
    <property type="entry name" value="LIM domain binding 3 isoform 1"/>
    <property type="match status" value="1"/>
</dbReference>
<sequence>MTTYNVSLAGPSPWGFRLLGGKDFNMPLTVSRITPGSKAALSSLNQGDIIVAIDGVSTEGMTHLEAQNKIKSATFNMALTMQRSKRPTPVPMGTPRIDSPMPMIAHQQDQPMQMNVGLSASETSRHTNLSYSMSSSGDPSLLIQSHLPAPEDKSSSMPKRQQYNSPIGLYSAETLNEMSMLQERAKNMGSGMPSGNEYLPSFNPIALKDNALSTHKPIEVKGPGGKATIIHAQYNTPISMYSQDAIMDAIAGQSQARGSEMSGNLLVKDRVIDSASPVYQAVIPSETNEMGPSEWALRAAHLQSKSFRVLAHVTGTEYLQDPDEDALRRSSFNFQASTGYTSQYKTSISSFSSLSLQFFQPASTNAAANAPSNAVTNAPSNAATNAPYNAATNAPSNAATNAPTNAATTNAAATNAAQLHPDPSPAMVHTPAPIPSAAPAPASGSPSNRPPWVTDENFANKFDPIKPPTTNIKVQPLPQAAPPPPVYIPNPVPAHAQAPAAPSPSFNPAPFPPVARGVAQRAERFAAGSRTPLCGSCNSIIRGPFLVALGRSWHPEEFNCHYCHSSLADVSFVEEQNNVYCENCYGEFFAPTCARCNTKIMGEVMHALRQTWHTTCFVCAACGKPFGNSLFHMEDGEPYCEKDYIALFSTKCHGCDFPVEAGDKFIEALGHTWHDTCFVCKVCNVNLEGQPFYSKKDKPLCKKHAHAINV</sequence>
<dbReference type="GO" id="GO:0061061">
    <property type="term" value="P:muscle structure development"/>
    <property type="evidence" value="ECO:0007669"/>
    <property type="project" value="TreeGrafter"/>
</dbReference>
<dbReference type="InterPro" id="IPR036034">
    <property type="entry name" value="PDZ_sf"/>
</dbReference>
<evidence type="ECO:0000259" key="9">
    <source>
        <dbReference type="PROSITE" id="PS50023"/>
    </source>
</evidence>
<feature type="compositionally biased region" description="Polar residues" evidence="8">
    <location>
        <begin position="123"/>
        <end position="138"/>
    </location>
</feature>
<protein>
    <submittedName>
        <fullName evidence="11">LIM domain-binding protein 3</fullName>
    </submittedName>
</protein>
<dbReference type="SUPFAM" id="SSF50156">
    <property type="entry name" value="PDZ domain-like"/>
    <property type="match status" value="1"/>
</dbReference>
<dbReference type="GO" id="GO:0046872">
    <property type="term" value="F:metal ion binding"/>
    <property type="evidence" value="ECO:0007669"/>
    <property type="project" value="UniProtKB-KW"/>
</dbReference>
<dbReference type="SMART" id="SM00735">
    <property type="entry name" value="ZM"/>
    <property type="match status" value="2"/>
</dbReference>
<dbReference type="Pfam" id="PF00412">
    <property type="entry name" value="LIM"/>
    <property type="match status" value="3"/>
</dbReference>
<evidence type="ECO:0000256" key="2">
    <source>
        <dbReference type="ARBA" id="ARBA00022490"/>
    </source>
</evidence>
<dbReference type="FunFam" id="2.10.110.10:FF:000014">
    <property type="entry name" value="PDZ and LIM domain protein 5"/>
    <property type="match status" value="1"/>
</dbReference>
<proteinExistence type="predicted"/>
<reference evidence="11 12" key="1">
    <citation type="journal article" date="2019" name="Mol. Ecol. Resour.">
        <title>Chromosome-level genome assembly of Triplophysa tibetana, a fish adapted to the harsh high-altitude environment of the Tibetan Plateau.</title>
        <authorList>
            <person name="Yang X."/>
            <person name="Liu H."/>
            <person name="Ma Z."/>
            <person name="Zou Y."/>
            <person name="Zou M."/>
            <person name="Mao Y."/>
            <person name="Li X."/>
            <person name="Wang H."/>
            <person name="Chen T."/>
            <person name="Wang W."/>
            <person name="Yang R."/>
        </authorList>
    </citation>
    <scope>NUCLEOTIDE SEQUENCE [LARGE SCALE GENOMIC DNA]</scope>
    <source>
        <strain evidence="11">TTIB1903HZAU</strain>
        <tissue evidence="11">Muscle</tissue>
    </source>
</reference>
<dbReference type="SMART" id="SM00228">
    <property type="entry name" value="PDZ"/>
    <property type="match status" value="1"/>
</dbReference>
<dbReference type="GO" id="GO:0030036">
    <property type="term" value="P:actin cytoskeleton organization"/>
    <property type="evidence" value="ECO:0007669"/>
    <property type="project" value="TreeGrafter"/>
</dbReference>
<dbReference type="GO" id="GO:0003779">
    <property type="term" value="F:actin binding"/>
    <property type="evidence" value="ECO:0007669"/>
    <property type="project" value="TreeGrafter"/>
</dbReference>
<dbReference type="InterPro" id="IPR050604">
    <property type="entry name" value="PDZ-LIM_domain"/>
</dbReference>
<dbReference type="Gene3D" id="2.10.110.10">
    <property type="entry name" value="Cysteine Rich Protein"/>
    <property type="match status" value="3"/>
</dbReference>
<dbReference type="PANTHER" id="PTHR24214:SF9">
    <property type="entry name" value="LIM DOMAIN-BINDING PROTEIN 3"/>
    <property type="match status" value="1"/>
</dbReference>
<dbReference type="PROSITE" id="PS00478">
    <property type="entry name" value="LIM_DOMAIN_1"/>
    <property type="match status" value="1"/>
</dbReference>
<comment type="subcellular location">
    <subcellularLocation>
        <location evidence="1">Cytoplasm</location>
        <location evidence="1">Myofibril</location>
        <location evidence="1">Sarcomere</location>
        <location evidence="1">Z line</location>
    </subcellularLocation>
</comment>
<keyword evidence="2" id="KW-0963">Cytoplasm</keyword>
<dbReference type="InterPro" id="IPR001478">
    <property type="entry name" value="PDZ"/>
</dbReference>
<feature type="region of interest" description="Disordered" evidence="8">
    <location>
        <begin position="123"/>
        <end position="163"/>
    </location>
</feature>
<feature type="region of interest" description="Disordered" evidence="8">
    <location>
        <begin position="417"/>
        <end position="481"/>
    </location>
</feature>
<dbReference type="Proteomes" id="UP000324632">
    <property type="component" value="Chromosome 8"/>
</dbReference>
<feature type="domain" description="LIM zinc-binding" evidence="9">
    <location>
        <begin position="591"/>
        <end position="650"/>
    </location>
</feature>
<dbReference type="GO" id="GO:0051371">
    <property type="term" value="F:muscle alpha-actinin binding"/>
    <property type="evidence" value="ECO:0007669"/>
    <property type="project" value="TreeGrafter"/>
</dbReference>
<feature type="domain" description="PDZ" evidence="10">
    <location>
        <begin position="1"/>
        <end position="85"/>
    </location>
</feature>
<evidence type="ECO:0000256" key="7">
    <source>
        <dbReference type="PROSITE-ProRule" id="PRU00125"/>
    </source>
</evidence>
<dbReference type="GO" id="GO:0031941">
    <property type="term" value="C:filamentous actin"/>
    <property type="evidence" value="ECO:0007669"/>
    <property type="project" value="TreeGrafter"/>
</dbReference>
<evidence type="ECO:0000313" key="12">
    <source>
        <dbReference type="Proteomes" id="UP000324632"/>
    </source>
</evidence>
<organism evidence="11 12">
    <name type="scientific">Triplophysa tibetana</name>
    <dbReference type="NCBI Taxonomy" id="1572043"/>
    <lineage>
        <taxon>Eukaryota</taxon>
        <taxon>Metazoa</taxon>
        <taxon>Chordata</taxon>
        <taxon>Craniata</taxon>
        <taxon>Vertebrata</taxon>
        <taxon>Euteleostomi</taxon>
        <taxon>Actinopterygii</taxon>
        <taxon>Neopterygii</taxon>
        <taxon>Teleostei</taxon>
        <taxon>Ostariophysi</taxon>
        <taxon>Cypriniformes</taxon>
        <taxon>Nemacheilidae</taxon>
        <taxon>Triplophysa</taxon>
    </lineage>
</organism>
<feature type="domain" description="LIM zinc-binding" evidence="9">
    <location>
        <begin position="532"/>
        <end position="590"/>
    </location>
</feature>
<comment type="caution">
    <text evidence="11">The sequence shown here is derived from an EMBL/GenBank/DDBJ whole genome shotgun (WGS) entry which is preliminary data.</text>
</comment>
<dbReference type="InterPro" id="IPR001781">
    <property type="entry name" value="Znf_LIM"/>
</dbReference>
<dbReference type="Pfam" id="PF00595">
    <property type="entry name" value="PDZ"/>
    <property type="match status" value="1"/>
</dbReference>
<evidence type="ECO:0000256" key="1">
    <source>
        <dbReference type="ARBA" id="ARBA00004216"/>
    </source>
</evidence>
<dbReference type="AlphaFoldDB" id="A0A5A9PAM7"/>
<keyword evidence="4" id="KW-0677">Repeat</keyword>
<keyword evidence="3 7" id="KW-0479">Metal-binding</keyword>
<dbReference type="GO" id="GO:0001725">
    <property type="term" value="C:stress fiber"/>
    <property type="evidence" value="ECO:0007669"/>
    <property type="project" value="TreeGrafter"/>
</dbReference>
<dbReference type="CDD" id="cd06753">
    <property type="entry name" value="PDZ_PDLIM-like"/>
    <property type="match status" value="1"/>
</dbReference>
<evidence type="ECO:0000256" key="6">
    <source>
        <dbReference type="ARBA" id="ARBA00023038"/>
    </source>
</evidence>
<evidence type="ECO:0000256" key="5">
    <source>
        <dbReference type="ARBA" id="ARBA00022833"/>
    </source>
</evidence>
<dbReference type="Pfam" id="PF15936">
    <property type="entry name" value="DUF4749"/>
    <property type="match status" value="1"/>
</dbReference>
<evidence type="ECO:0000256" key="3">
    <source>
        <dbReference type="ARBA" id="ARBA00022723"/>
    </source>
</evidence>
<dbReference type="SMART" id="SM00132">
    <property type="entry name" value="LIM"/>
    <property type="match status" value="3"/>
</dbReference>
<feature type="domain" description="LIM zinc-binding" evidence="9">
    <location>
        <begin position="651"/>
        <end position="710"/>
    </location>
</feature>
<dbReference type="FunFam" id="2.10.110.10:FF:000020">
    <property type="entry name" value="PDZ and LIM domain protein 5"/>
    <property type="match status" value="1"/>
</dbReference>
<dbReference type="SUPFAM" id="SSF57716">
    <property type="entry name" value="Glucocorticoid receptor-like (DNA-binding domain)"/>
    <property type="match status" value="4"/>
</dbReference>
<dbReference type="InterPro" id="IPR006643">
    <property type="entry name" value="Zasp-like_motif"/>
</dbReference>
<feature type="compositionally biased region" description="Low complexity" evidence="8">
    <location>
        <begin position="439"/>
        <end position="451"/>
    </location>
</feature>
<dbReference type="Gene3D" id="2.30.42.10">
    <property type="match status" value="1"/>
</dbReference>
<keyword evidence="6 7" id="KW-0440">LIM domain</keyword>
<dbReference type="GO" id="GO:0030018">
    <property type="term" value="C:Z disc"/>
    <property type="evidence" value="ECO:0007669"/>
    <property type="project" value="UniProtKB-SubCell"/>
</dbReference>
<dbReference type="FunFam" id="2.10.110.10:FF:000010">
    <property type="entry name" value="PDZ and LIM domain protein 5"/>
    <property type="match status" value="1"/>
</dbReference>
<evidence type="ECO:0000256" key="8">
    <source>
        <dbReference type="SAM" id="MobiDB-lite"/>
    </source>
</evidence>
<accession>A0A5A9PAM7</accession>
<evidence type="ECO:0000259" key="10">
    <source>
        <dbReference type="PROSITE" id="PS50106"/>
    </source>
</evidence>
<dbReference type="GO" id="GO:0005912">
    <property type="term" value="C:adherens junction"/>
    <property type="evidence" value="ECO:0007669"/>
    <property type="project" value="TreeGrafter"/>
</dbReference>
<dbReference type="EMBL" id="SOYY01000008">
    <property type="protein sequence ID" value="KAA0717886.1"/>
    <property type="molecule type" value="Genomic_DNA"/>
</dbReference>
<evidence type="ECO:0000313" key="11">
    <source>
        <dbReference type="EMBL" id="KAA0717886.1"/>
    </source>
</evidence>
<keyword evidence="5 7" id="KW-0862">Zinc</keyword>
<keyword evidence="12" id="KW-1185">Reference proteome</keyword>
<dbReference type="PROSITE" id="PS50023">
    <property type="entry name" value="LIM_DOMAIN_2"/>
    <property type="match status" value="3"/>
</dbReference>
<name>A0A5A9PAM7_9TELE</name>
<dbReference type="CDD" id="cd09362">
    <property type="entry name" value="LIM2_Enigma_like"/>
    <property type="match status" value="1"/>
</dbReference>